<feature type="region of interest" description="Disordered" evidence="1">
    <location>
        <begin position="244"/>
        <end position="267"/>
    </location>
</feature>
<dbReference type="GeneID" id="118262113"/>
<evidence type="ECO:0000256" key="1">
    <source>
        <dbReference type="SAM" id="MobiDB-lite"/>
    </source>
</evidence>
<protein>
    <submittedName>
        <fullName evidence="3">Uncharacterized protein LOC118262113</fullName>
    </submittedName>
</protein>
<name>A0A9R0CTW1_SPOFR</name>
<dbReference type="RefSeq" id="XP_035429146.2">
    <property type="nucleotide sequence ID" value="XM_035573253.2"/>
</dbReference>
<gene>
    <name evidence="3" type="primary">LOC118262113</name>
</gene>
<dbReference type="AlphaFoldDB" id="A0A9R0CTW1"/>
<evidence type="ECO:0000313" key="3">
    <source>
        <dbReference type="RefSeq" id="XP_035429146.2"/>
    </source>
</evidence>
<organism evidence="2 3">
    <name type="scientific">Spodoptera frugiperda</name>
    <name type="common">Fall armyworm</name>
    <dbReference type="NCBI Taxonomy" id="7108"/>
    <lineage>
        <taxon>Eukaryota</taxon>
        <taxon>Metazoa</taxon>
        <taxon>Ecdysozoa</taxon>
        <taxon>Arthropoda</taxon>
        <taxon>Hexapoda</taxon>
        <taxon>Insecta</taxon>
        <taxon>Pterygota</taxon>
        <taxon>Neoptera</taxon>
        <taxon>Endopterygota</taxon>
        <taxon>Lepidoptera</taxon>
        <taxon>Glossata</taxon>
        <taxon>Ditrysia</taxon>
        <taxon>Noctuoidea</taxon>
        <taxon>Noctuidae</taxon>
        <taxon>Amphipyrinae</taxon>
        <taxon>Spodoptera</taxon>
    </lineage>
</organism>
<accession>A0A9R0CTW1</accession>
<reference evidence="3" key="1">
    <citation type="submission" date="2025-08" db="UniProtKB">
        <authorList>
            <consortium name="RefSeq"/>
        </authorList>
    </citation>
    <scope>IDENTIFICATION</scope>
    <source>
        <tissue evidence="3">Whole larval tissue</tissue>
    </source>
</reference>
<evidence type="ECO:0000313" key="2">
    <source>
        <dbReference type="Proteomes" id="UP000829999"/>
    </source>
</evidence>
<dbReference type="Proteomes" id="UP000829999">
    <property type="component" value="Chromosome 20"/>
</dbReference>
<sequence length="307" mass="34986">MWYMNVCYMIILNKLYLPSVLSNLRYHPLVPVISLQKSYVRRIAPLPIAEFSFEQRGNPICGPVPFPEFDCGETSTCADTVELPGVAGLHKNKDTACNAKEVPILRAQAPPPAKQNIMKIIKNYNSVPPFNLNQGIINEKNLPMKPLKETPSHEQIDNSIPKILFKMKPTLSNIRNPFLIDDFTRFTHRYKLPQRVSIKNSLLYKAGLHPRVTEFKFDETFESTTLGHRTKLFKVQFRAGLSQEVDSRTSSTLPPNKDPNSTKSTSPSFDFIRCQKLAKCNMLDWQNDTVAPPQPQLQLQPKILNIH</sequence>
<keyword evidence="2" id="KW-1185">Reference proteome</keyword>
<proteinExistence type="predicted"/>
<feature type="compositionally biased region" description="Polar residues" evidence="1">
    <location>
        <begin position="248"/>
        <end position="267"/>
    </location>
</feature>
<dbReference type="OrthoDB" id="7467889at2759"/>